<gene>
    <name evidence="1" type="ORF">K443DRAFT_15188</name>
</gene>
<dbReference type="EMBL" id="KN839173">
    <property type="protein sequence ID" value="KIJ90491.1"/>
    <property type="molecule type" value="Genomic_DNA"/>
</dbReference>
<reference evidence="2" key="2">
    <citation type="submission" date="2015-01" db="EMBL/GenBank/DDBJ databases">
        <title>Evolutionary Origins and Diversification of the Mycorrhizal Mutualists.</title>
        <authorList>
            <consortium name="DOE Joint Genome Institute"/>
            <consortium name="Mycorrhizal Genomics Consortium"/>
            <person name="Kohler A."/>
            <person name="Kuo A."/>
            <person name="Nagy L.G."/>
            <person name="Floudas D."/>
            <person name="Copeland A."/>
            <person name="Barry K.W."/>
            <person name="Cichocki N."/>
            <person name="Veneault-Fourrey C."/>
            <person name="LaButti K."/>
            <person name="Lindquist E.A."/>
            <person name="Lipzen A."/>
            <person name="Lundell T."/>
            <person name="Morin E."/>
            <person name="Murat C."/>
            <person name="Riley R."/>
            <person name="Ohm R."/>
            <person name="Sun H."/>
            <person name="Tunlid A."/>
            <person name="Henrissat B."/>
            <person name="Grigoriev I.V."/>
            <person name="Hibbett D.S."/>
            <person name="Martin F."/>
        </authorList>
    </citation>
    <scope>NUCLEOTIDE SEQUENCE [LARGE SCALE GENOMIC DNA]</scope>
    <source>
        <strain evidence="2">LaAM-08-1</strain>
    </source>
</reference>
<dbReference type="HOGENOM" id="CLU_2961171_0_0_1"/>
<keyword evidence="2" id="KW-1185">Reference proteome</keyword>
<evidence type="ECO:0000313" key="2">
    <source>
        <dbReference type="Proteomes" id="UP000054477"/>
    </source>
</evidence>
<dbReference type="AlphaFoldDB" id="A0A0C9WYT9"/>
<protein>
    <submittedName>
        <fullName evidence="1">Uncharacterized protein</fullName>
    </submittedName>
</protein>
<dbReference type="Proteomes" id="UP000054477">
    <property type="component" value="Unassembled WGS sequence"/>
</dbReference>
<organism evidence="1 2">
    <name type="scientific">Laccaria amethystina LaAM-08-1</name>
    <dbReference type="NCBI Taxonomy" id="1095629"/>
    <lineage>
        <taxon>Eukaryota</taxon>
        <taxon>Fungi</taxon>
        <taxon>Dikarya</taxon>
        <taxon>Basidiomycota</taxon>
        <taxon>Agaricomycotina</taxon>
        <taxon>Agaricomycetes</taxon>
        <taxon>Agaricomycetidae</taxon>
        <taxon>Agaricales</taxon>
        <taxon>Agaricineae</taxon>
        <taxon>Hydnangiaceae</taxon>
        <taxon>Laccaria</taxon>
    </lineage>
</organism>
<name>A0A0C9WYT9_9AGAR</name>
<evidence type="ECO:0000313" key="1">
    <source>
        <dbReference type="EMBL" id="KIJ90491.1"/>
    </source>
</evidence>
<reference evidence="1 2" key="1">
    <citation type="submission" date="2014-04" db="EMBL/GenBank/DDBJ databases">
        <authorList>
            <consortium name="DOE Joint Genome Institute"/>
            <person name="Kuo A."/>
            <person name="Kohler A."/>
            <person name="Nagy L.G."/>
            <person name="Floudas D."/>
            <person name="Copeland A."/>
            <person name="Barry K.W."/>
            <person name="Cichocki N."/>
            <person name="Veneault-Fourrey C."/>
            <person name="LaButti K."/>
            <person name="Lindquist E.A."/>
            <person name="Lipzen A."/>
            <person name="Lundell T."/>
            <person name="Morin E."/>
            <person name="Murat C."/>
            <person name="Sun H."/>
            <person name="Tunlid A."/>
            <person name="Henrissat B."/>
            <person name="Grigoriev I.V."/>
            <person name="Hibbett D.S."/>
            <person name="Martin F."/>
            <person name="Nordberg H.P."/>
            <person name="Cantor M.N."/>
            <person name="Hua S.X."/>
        </authorList>
    </citation>
    <scope>NUCLEOTIDE SEQUENCE [LARGE SCALE GENOMIC DNA]</scope>
    <source>
        <strain evidence="1 2">LaAM-08-1</strain>
    </source>
</reference>
<accession>A0A0C9WYT9</accession>
<sequence>MCNGPQEAESGFGLVGLDKDGLCGVDYVGIDPFGVFYSEEAVKAGTLFSIALGALPLPS</sequence>
<proteinExistence type="predicted"/>